<feature type="transmembrane region" description="Helical" evidence="4">
    <location>
        <begin position="291"/>
        <end position="316"/>
    </location>
</feature>
<dbReference type="GO" id="GO:0051480">
    <property type="term" value="P:regulation of cytosolic calcium ion concentration"/>
    <property type="evidence" value="ECO:0007669"/>
    <property type="project" value="TreeGrafter"/>
</dbReference>
<keyword evidence="3" id="KW-0407">Ion channel</keyword>
<proteinExistence type="predicted"/>
<evidence type="ECO:0000256" key="5">
    <source>
        <dbReference type="SAM" id="SignalP"/>
    </source>
</evidence>
<feature type="signal peptide" evidence="5">
    <location>
        <begin position="1"/>
        <end position="20"/>
    </location>
</feature>
<organism evidence="6 7">
    <name type="scientific">Odynerus spinipes</name>
    <dbReference type="NCBI Taxonomy" id="1348599"/>
    <lineage>
        <taxon>Eukaryota</taxon>
        <taxon>Metazoa</taxon>
        <taxon>Ecdysozoa</taxon>
        <taxon>Arthropoda</taxon>
        <taxon>Hexapoda</taxon>
        <taxon>Insecta</taxon>
        <taxon>Pterygota</taxon>
        <taxon>Neoptera</taxon>
        <taxon>Endopterygota</taxon>
        <taxon>Hymenoptera</taxon>
        <taxon>Apocrita</taxon>
        <taxon>Aculeata</taxon>
        <taxon>Vespoidea</taxon>
        <taxon>Vespidae</taxon>
        <taxon>Eumeninae</taxon>
        <taxon>Odynerus</taxon>
    </lineage>
</organism>
<reference evidence="6" key="2">
    <citation type="journal article" date="2023" name="Commun. Biol.">
        <title>Intrasexual cuticular hydrocarbon dimorphism in a wasp sheds light on hydrocarbon biosynthesis genes in Hymenoptera.</title>
        <authorList>
            <person name="Moris V.C."/>
            <person name="Podsiadlowski L."/>
            <person name="Martin S."/>
            <person name="Oeyen J.P."/>
            <person name="Donath A."/>
            <person name="Petersen M."/>
            <person name="Wilbrandt J."/>
            <person name="Misof B."/>
            <person name="Liedtke D."/>
            <person name="Thamm M."/>
            <person name="Scheiner R."/>
            <person name="Schmitt T."/>
            <person name="Niehuis O."/>
        </authorList>
    </citation>
    <scope>NUCLEOTIDE SEQUENCE</scope>
    <source>
        <strain evidence="6">GBR_01_08_01A</strain>
    </source>
</reference>
<keyword evidence="4" id="KW-0472">Membrane</keyword>
<evidence type="ECO:0000313" key="7">
    <source>
        <dbReference type="Proteomes" id="UP001258017"/>
    </source>
</evidence>
<accession>A0AAD9RUH2</accession>
<dbReference type="AlphaFoldDB" id="A0AAD9RUH2"/>
<name>A0AAD9RUH2_9HYME</name>
<dbReference type="GO" id="GO:0070679">
    <property type="term" value="F:inositol 1,4,5 trisphosphate binding"/>
    <property type="evidence" value="ECO:0007669"/>
    <property type="project" value="TreeGrafter"/>
</dbReference>
<dbReference type="EMBL" id="JAIFRP010000020">
    <property type="protein sequence ID" value="KAK2586049.1"/>
    <property type="molecule type" value="Genomic_DNA"/>
</dbReference>
<keyword evidence="4" id="KW-1133">Transmembrane helix</keyword>
<reference evidence="6" key="1">
    <citation type="submission" date="2021-08" db="EMBL/GenBank/DDBJ databases">
        <authorList>
            <person name="Misof B."/>
            <person name="Oliver O."/>
            <person name="Podsiadlowski L."/>
            <person name="Donath A."/>
            <person name="Peters R."/>
            <person name="Mayer C."/>
            <person name="Rust J."/>
            <person name="Gunkel S."/>
            <person name="Lesny P."/>
            <person name="Martin S."/>
            <person name="Oeyen J.P."/>
            <person name="Petersen M."/>
            <person name="Panagiotis P."/>
            <person name="Wilbrandt J."/>
            <person name="Tanja T."/>
        </authorList>
    </citation>
    <scope>NUCLEOTIDE SEQUENCE</scope>
    <source>
        <strain evidence="6">GBR_01_08_01A</strain>
        <tissue evidence="6">Thorax + abdomen</tissue>
    </source>
</reference>
<sequence length="466" mass="53451">MNPILAVELLFFAIFGQTTHEQFKVEPKQPDWTTVLFKLAFGIYMLVSVVVLINLLIAMMSDTYQRIQAQSDIEWKYGLSKLVRNMHRTTTAPSPLNLLTTWITYFFKLCKKRAAKKQRPSLIHMMGLQRGRMSARSRMGAKWLSKVKKSQVMHKDSVALSVVHLSPLGSQLSFSNAVRIDNVVDWEVVRRKYRDLYGEQVEKVVEETKETQELNPLAAFEEPSSLGPGGNETGYQGYTCPLREPPHVLGYVKVNPIDITENLFFAIFGQKDTDDFTITARQQLQPKWTIYLFKVSFSLYMLVSVIVLINLLIAMMSDTYQSIQSQSDIEWKYGLSKLIRKMQKTRTAPSPLNLLTTWITYLAKACKKKATKRQKKSVMNNFVANRTLSKRPFSRNNRIIPSERHKDGVGFSLLRSSPLGSQLSLAPIPKIENVVEWDIVRRKYRMRFGDEIEKPSGEDHIANGMI</sequence>
<feature type="transmembrane region" description="Helical" evidence="4">
    <location>
        <begin position="35"/>
        <end position="57"/>
    </location>
</feature>
<gene>
    <name evidence="6" type="ORF">KPH14_012046</name>
</gene>
<dbReference type="GO" id="GO:0034703">
    <property type="term" value="C:cation channel complex"/>
    <property type="evidence" value="ECO:0007669"/>
    <property type="project" value="TreeGrafter"/>
</dbReference>
<dbReference type="GO" id="GO:0005886">
    <property type="term" value="C:plasma membrane"/>
    <property type="evidence" value="ECO:0007669"/>
    <property type="project" value="TreeGrafter"/>
</dbReference>
<dbReference type="GO" id="GO:0015279">
    <property type="term" value="F:store-operated calcium channel activity"/>
    <property type="evidence" value="ECO:0007669"/>
    <property type="project" value="TreeGrafter"/>
</dbReference>
<evidence type="ECO:0000313" key="6">
    <source>
        <dbReference type="EMBL" id="KAK2586049.1"/>
    </source>
</evidence>
<dbReference type="Proteomes" id="UP001258017">
    <property type="component" value="Unassembled WGS sequence"/>
</dbReference>
<evidence type="ECO:0000256" key="2">
    <source>
        <dbReference type="ARBA" id="ARBA00023065"/>
    </source>
</evidence>
<dbReference type="InterPro" id="IPR002153">
    <property type="entry name" value="TRPC_channel"/>
</dbReference>
<evidence type="ECO:0008006" key="8">
    <source>
        <dbReference type="Google" id="ProtNLM"/>
    </source>
</evidence>
<protein>
    <recommendedName>
        <fullName evidence="8">Ion transport domain-containing protein</fullName>
    </recommendedName>
</protein>
<keyword evidence="5" id="KW-0732">Signal</keyword>
<comment type="caution">
    <text evidence="6">The sequence shown here is derived from an EMBL/GenBank/DDBJ whole genome shotgun (WGS) entry which is preliminary data.</text>
</comment>
<keyword evidence="7" id="KW-1185">Reference proteome</keyword>
<keyword evidence="4" id="KW-0812">Transmembrane</keyword>
<dbReference type="PANTHER" id="PTHR10117">
    <property type="entry name" value="TRANSIENT RECEPTOR POTENTIAL CHANNEL"/>
    <property type="match status" value="1"/>
</dbReference>
<dbReference type="PRINTS" id="PR01097">
    <property type="entry name" value="TRNSRECEPTRP"/>
</dbReference>
<evidence type="ECO:0000256" key="1">
    <source>
        <dbReference type="ARBA" id="ARBA00022448"/>
    </source>
</evidence>
<evidence type="ECO:0000256" key="3">
    <source>
        <dbReference type="ARBA" id="ARBA00023303"/>
    </source>
</evidence>
<feature type="chain" id="PRO_5041976007" description="Ion transport domain-containing protein" evidence="5">
    <location>
        <begin position="21"/>
        <end position="466"/>
    </location>
</feature>
<keyword evidence="1" id="KW-0813">Transport</keyword>
<keyword evidence="2" id="KW-0406">Ion transport</keyword>
<dbReference type="PANTHER" id="PTHR10117:SF54">
    <property type="entry name" value="TRANSIENT RECEPTOR POTENTIAL-GAMMA PROTEIN"/>
    <property type="match status" value="1"/>
</dbReference>
<evidence type="ECO:0000256" key="4">
    <source>
        <dbReference type="SAM" id="Phobius"/>
    </source>
</evidence>